<evidence type="ECO:0000313" key="3">
    <source>
        <dbReference type="EMBL" id="KAK6330461.1"/>
    </source>
</evidence>
<evidence type="ECO:0000313" key="4">
    <source>
        <dbReference type="Proteomes" id="UP001375240"/>
    </source>
</evidence>
<proteinExistence type="predicted"/>
<feature type="region of interest" description="Disordered" evidence="1">
    <location>
        <begin position="432"/>
        <end position="451"/>
    </location>
</feature>
<feature type="compositionally biased region" description="Low complexity" evidence="1">
    <location>
        <begin position="607"/>
        <end position="621"/>
    </location>
</feature>
<keyword evidence="2" id="KW-0812">Transmembrane</keyword>
<gene>
    <name evidence="3" type="ORF">TWF696_003352</name>
</gene>
<feature type="compositionally biased region" description="Basic and acidic residues" evidence="1">
    <location>
        <begin position="339"/>
        <end position="350"/>
    </location>
</feature>
<feature type="region of interest" description="Disordered" evidence="1">
    <location>
        <begin position="501"/>
        <end position="688"/>
    </location>
</feature>
<protein>
    <submittedName>
        <fullName evidence="3">Uncharacterized protein</fullName>
    </submittedName>
</protein>
<feature type="transmembrane region" description="Helical" evidence="2">
    <location>
        <begin position="87"/>
        <end position="110"/>
    </location>
</feature>
<organism evidence="3 4">
    <name type="scientific">Orbilia brochopaga</name>
    <dbReference type="NCBI Taxonomy" id="3140254"/>
    <lineage>
        <taxon>Eukaryota</taxon>
        <taxon>Fungi</taxon>
        <taxon>Dikarya</taxon>
        <taxon>Ascomycota</taxon>
        <taxon>Pezizomycotina</taxon>
        <taxon>Orbiliomycetes</taxon>
        <taxon>Orbiliales</taxon>
        <taxon>Orbiliaceae</taxon>
        <taxon>Orbilia</taxon>
    </lineage>
</organism>
<feature type="region of interest" description="Disordered" evidence="1">
    <location>
        <begin position="466"/>
        <end position="485"/>
    </location>
</feature>
<feature type="region of interest" description="Disordered" evidence="1">
    <location>
        <begin position="316"/>
        <end position="389"/>
    </location>
</feature>
<feature type="transmembrane region" description="Helical" evidence="2">
    <location>
        <begin position="156"/>
        <end position="177"/>
    </location>
</feature>
<dbReference type="EMBL" id="JAVHNQ010000017">
    <property type="protein sequence ID" value="KAK6330461.1"/>
    <property type="molecule type" value="Genomic_DNA"/>
</dbReference>
<feature type="compositionally biased region" description="Basic and acidic residues" evidence="1">
    <location>
        <begin position="277"/>
        <end position="287"/>
    </location>
</feature>
<name>A0AAV9TZ01_9PEZI</name>
<dbReference type="Proteomes" id="UP001375240">
    <property type="component" value="Unassembled WGS sequence"/>
</dbReference>
<feature type="compositionally biased region" description="Low complexity" evidence="1">
    <location>
        <begin position="541"/>
        <end position="554"/>
    </location>
</feature>
<feature type="transmembrane region" description="Helical" evidence="2">
    <location>
        <begin position="116"/>
        <end position="136"/>
    </location>
</feature>
<evidence type="ECO:0000256" key="1">
    <source>
        <dbReference type="SAM" id="MobiDB-lite"/>
    </source>
</evidence>
<keyword evidence="4" id="KW-1185">Reference proteome</keyword>
<reference evidence="3 4" key="1">
    <citation type="submission" date="2019-10" db="EMBL/GenBank/DDBJ databases">
        <authorList>
            <person name="Palmer J.M."/>
        </authorList>
    </citation>
    <scope>NUCLEOTIDE SEQUENCE [LARGE SCALE GENOMIC DNA]</scope>
    <source>
        <strain evidence="3 4">TWF696</strain>
    </source>
</reference>
<keyword evidence="2" id="KW-0472">Membrane</keyword>
<feature type="region of interest" description="Disordered" evidence="1">
    <location>
        <begin position="254"/>
        <end position="293"/>
    </location>
</feature>
<comment type="caution">
    <text evidence="3">The sequence shown here is derived from an EMBL/GenBank/DDBJ whole genome shotgun (WGS) entry which is preliminary data.</text>
</comment>
<dbReference type="AlphaFoldDB" id="A0AAV9TZ01"/>
<keyword evidence="2" id="KW-1133">Transmembrane helix</keyword>
<evidence type="ECO:0000256" key="2">
    <source>
        <dbReference type="SAM" id="Phobius"/>
    </source>
</evidence>
<accession>A0AAV9TZ01</accession>
<sequence>MAQPRASYSTMRDYIPGVTPDFNPKAVQNAAQQPSAPRQLPTGPFIDAVPTNKYHIPAGMSLEKHLKRQADIQIARRTIRALKASRWIMLAARLLQLFAAIGLVGLLIILRGMDYINGWIMRVPPAVAIVHVMYAIYHNMRDPKARPPKSSANYALFAAASDCCLIPFYAFIALWTWQQHQQMIADPLNNDNWVTVFDKTNTDLSQLLVFIVFCIACSGGGLMVFTVILGMFIAIVFRRISHLPPDMNPLDNSTYTSLTARPSSKRFSKSSNSSEETLEKPSRDVSPRRTVPFLEVRTKNGSLSWEYTKDGDQAKSNIDLPDLIPSASNNAPLLPPAHRFSDFGDSRRNSVDTARSHRKSNSISGYYSDRDEPSTPPRQPHHAYKQRPGEWWNAGNAFPAFPGSNRYSAISQTDASDASSFSDARSRNTFGLAPARSVGRPGTPPNIPSYAGSICTATTHSVSGSNFGNGNNNIQPAHMSTPPGVNSGGFTLGAFASDLAPRPLSFPNNRSAPGSPRHSGHHHRNSVSSVGRLPYARPDNASSAPSSPRATAPPNGGVLGSYARPPPQTSLTPPAASPTKAGVFGGRAVDTSGNSFYTKEGLMTPASSVPSSPVKNSNPPSIAGSSVRDKKSKYETLAQNSPGRSISAEKRKKARVKREEKERRERRKSGRLGDVPTDGEQEKDAGTRVVSNSGADFAHMFGGNNAVRGRVISGSQVV</sequence>
<feature type="transmembrane region" description="Helical" evidence="2">
    <location>
        <begin position="207"/>
        <end position="237"/>
    </location>
</feature>